<keyword evidence="7" id="KW-1185">Reference proteome</keyword>
<dbReference type="Proteomes" id="UP000261166">
    <property type="component" value="Unassembled WGS sequence"/>
</dbReference>
<dbReference type="EMBL" id="QVLU01000019">
    <property type="protein sequence ID" value="RGE68654.1"/>
    <property type="molecule type" value="Genomic_DNA"/>
</dbReference>
<dbReference type="InterPro" id="IPR017850">
    <property type="entry name" value="Alkaline_phosphatase_core_sf"/>
</dbReference>
<comment type="caution">
    <text evidence="5">The sequence shown here is derived from an EMBL/GenBank/DDBJ whole genome shotgun (WGS) entry which is preliminary data.</text>
</comment>
<organism evidence="5 7">
    <name type="scientific">Eisenbergiella massiliensis</name>
    <dbReference type="NCBI Taxonomy" id="1720294"/>
    <lineage>
        <taxon>Bacteria</taxon>
        <taxon>Bacillati</taxon>
        <taxon>Bacillota</taxon>
        <taxon>Clostridia</taxon>
        <taxon>Lachnospirales</taxon>
        <taxon>Lachnospiraceae</taxon>
        <taxon>Eisenbergiella</taxon>
    </lineage>
</organism>
<dbReference type="EMBL" id="QVLV01000010">
    <property type="protein sequence ID" value="RGE58780.1"/>
    <property type="molecule type" value="Genomic_DNA"/>
</dbReference>
<evidence type="ECO:0000313" key="5">
    <source>
        <dbReference type="EMBL" id="RGE58780.1"/>
    </source>
</evidence>
<dbReference type="Pfam" id="PF00884">
    <property type="entry name" value="Sulfatase"/>
    <property type="match status" value="1"/>
</dbReference>
<dbReference type="GO" id="GO:0046872">
    <property type="term" value="F:metal ion binding"/>
    <property type="evidence" value="ECO:0007669"/>
    <property type="project" value="UniProtKB-KW"/>
</dbReference>
<dbReference type="RefSeq" id="WP_025490348.1">
    <property type="nucleotide sequence ID" value="NZ_CANNOQ010000013.1"/>
</dbReference>
<dbReference type="Proteomes" id="UP000260812">
    <property type="component" value="Unassembled WGS sequence"/>
</dbReference>
<evidence type="ECO:0000256" key="2">
    <source>
        <dbReference type="ARBA" id="ARBA00022723"/>
    </source>
</evidence>
<dbReference type="OrthoDB" id="279611at2"/>
<sequence length="486" mass="56393">MNVLWICTDQQRFDTLGCYGNPWVKTPNIDRLAQMGVKFDRAYAQCPVCGPSRASFLTGRYPRTCGVRQNGQDMQKDEILLPKLLHMNGYYCGLAGKLHISACHDSACKIMEPRIDDGYDFFRWSHHPAAFSGTNWPMNEYSMWLAEKGTDYITPDRTECKYIQTGMPEDLHQTTWCTNQAIQFMESAKRYHLPWFFSLNYFDPHHPFDPPKEYLERYLSRLEELELPDYVEKEWETKPVFQKTDHFGAYDTEGLFPFEEMSPADHRYIRAAYFAMIDLIDHQVGRLLDWLEINEQLNDTLIIFTSDHGESLGDHGMYLKGPYFYESSVHVPLIFTCPGKIKGGRTSNALVELTDISETVCEAAGIQKAAGMQGMSLWPLLTGERMLNKHRNNVYSEYYNSNINHRSPLAFVTMVYDGRYKLCRVHDPEEKQQITGELYDLAADPGEHHNLYYEKDAEDVKILMLEKLCDRMAQTCDPLPVRKAFW</sequence>
<dbReference type="GeneID" id="97988193"/>
<feature type="domain" description="Sulfatase N-terminal" evidence="4">
    <location>
        <begin position="2"/>
        <end position="366"/>
    </location>
</feature>
<comment type="similarity">
    <text evidence="1">Belongs to the sulfatase family.</text>
</comment>
<accession>A0A3E3I2A4</accession>
<reference evidence="5 8" key="1">
    <citation type="submission" date="2018-08" db="EMBL/GenBank/DDBJ databases">
        <title>A genome reference for cultivated species of the human gut microbiota.</title>
        <authorList>
            <person name="Zou Y."/>
            <person name="Xue W."/>
            <person name="Luo G."/>
        </authorList>
    </citation>
    <scope>NUCLEOTIDE SEQUENCE [LARGE SCALE GENOMIC DNA]</scope>
    <source>
        <strain evidence="6 8">AF26-4BH</strain>
        <strain evidence="5">TF05-5AC</strain>
    </source>
</reference>
<dbReference type="SUPFAM" id="SSF53649">
    <property type="entry name" value="Alkaline phosphatase-like"/>
    <property type="match status" value="1"/>
</dbReference>
<gene>
    <name evidence="6" type="ORF">DWY69_19545</name>
    <name evidence="5" type="ORF">DXC51_15300</name>
</gene>
<keyword evidence="3" id="KW-0378">Hydrolase</keyword>
<dbReference type="InterPro" id="IPR024607">
    <property type="entry name" value="Sulfatase_CS"/>
</dbReference>
<evidence type="ECO:0000259" key="4">
    <source>
        <dbReference type="Pfam" id="PF00884"/>
    </source>
</evidence>
<dbReference type="PANTHER" id="PTHR45953">
    <property type="entry name" value="IDURONATE 2-SULFATASE"/>
    <property type="match status" value="1"/>
</dbReference>
<dbReference type="AlphaFoldDB" id="A0A3E3I2A4"/>
<protein>
    <submittedName>
        <fullName evidence="5">DUF4976 domain-containing protein</fullName>
    </submittedName>
</protein>
<dbReference type="GO" id="GO:0005737">
    <property type="term" value="C:cytoplasm"/>
    <property type="evidence" value="ECO:0007669"/>
    <property type="project" value="TreeGrafter"/>
</dbReference>
<evidence type="ECO:0000313" key="7">
    <source>
        <dbReference type="Proteomes" id="UP000260812"/>
    </source>
</evidence>
<dbReference type="Gene3D" id="3.40.720.10">
    <property type="entry name" value="Alkaline Phosphatase, subunit A"/>
    <property type="match status" value="1"/>
</dbReference>
<dbReference type="GO" id="GO:0008484">
    <property type="term" value="F:sulfuric ester hydrolase activity"/>
    <property type="evidence" value="ECO:0007669"/>
    <property type="project" value="TreeGrafter"/>
</dbReference>
<dbReference type="PANTHER" id="PTHR45953:SF1">
    <property type="entry name" value="IDURONATE 2-SULFATASE"/>
    <property type="match status" value="1"/>
</dbReference>
<evidence type="ECO:0000256" key="3">
    <source>
        <dbReference type="ARBA" id="ARBA00022801"/>
    </source>
</evidence>
<evidence type="ECO:0000313" key="8">
    <source>
        <dbReference type="Proteomes" id="UP000261166"/>
    </source>
</evidence>
<proteinExistence type="inferred from homology"/>
<dbReference type="PROSITE" id="PS00523">
    <property type="entry name" value="SULFATASE_1"/>
    <property type="match status" value="1"/>
</dbReference>
<evidence type="ECO:0000313" key="6">
    <source>
        <dbReference type="EMBL" id="RGE68654.1"/>
    </source>
</evidence>
<dbReference type="InterPro" id="IPR000917">
    <property type="entry name" value="Sulfatase_N"/>
</dbReference>
<keyword evidence="2" id="KW-0479">Metal-binding</keyword>
<name>A0A3E3I2A4_9FIRM</name>
<evidence type="ECO:0000256" key="1">
    <source>
        <dbReference type="ARBA" id="ARBA00008779"/>
    </source>
</evidence>